<dbReference type="GO" id="GO:0006534">
    <property type="term" value="P:cysteine metabolic process"/>
    <property type="evidence" value="ECO:0007669"/>
    <property type="project" value="InterPro"/>
</dbReference>
<evidence type="ECO:0000313" key="9">
    <source>
        <dbReference type="EMBL" id="HFK21122.1"/>
    </source>
</evidence>
<organism evidence="9">
    <name type="scientific">Candidatus Methanomethylicus mesodigestus</name>
    <dbReference type="NCBI Taxonomy" id="1867258"/>
    <lineage>
        <taxon>Archaea</taxon>
        <taxon>Thermoproteota</taxon>
        <taxon>Methanosuratincolia</taxon>
        <taxon>Candidatus Methanomethylicales</taxon>
        <taxon>Candidatus Methanomethylicaceae</taxon>
        <taxon>Candidatus Methanomethylicus</taxon>
    </lineage>
</organism>
<dbReference type="InterPro" id="IPR010970">
    <property type="entry name" value="Cys_dSase_SufS"/>
</dbReference>
<accession>A0A7C3F6L1</accession>
<keyword evidence="4" id="KW-0808">Transferase</keyword>
<dbReference type="InterPro" id="IPR015422">
    <property type="entry name" value="PyrdxlP-dep_Trfase_small"/>
</dbReference>
<evidence type="ECO:0000256" key="1">
    <source>
        <dbReference type="ARBA" id="ARBA00001933"/>
    </source>
</evidence>
<evidence type="ECO:0000256" key="7">
    <source>
        <dbReference type="RuleBase" id="RU004504"/>
    </source>
</evidence>
<dbReference type="AlphaFoldDB" id="A0A7C3F6L1"/>
<dbReference type="InterPro" id="IPR015424">
    <property type="entry name" value="PyrdxlP-dep_Trfase"/>
</dbReference>
<dbReference type="EMBL" id="DSTX01000013">
    <property type="protein sequence ID" value="HFK21122.1"/>
    <property type="molecule type" value="Genomic_DNA"/>
</dbReference>
<gene>
    <name evidence="9" type="ORF">ENS19_07610</name>
</gene>
<comment type="cofactor">
    <cofactor evidence="1 7">
        <name>pyridoxal 5'-phosphate</name>
        <dbReference type="ChEBI" id="CHEBI:597326"/>
    </cofactor>
</comment>
<comment type="similarity">
    <text evidence="2">Belongs to the class-V pyridoxal-phosphate-dependent aminotransferase family. Csd subfamily.</text>
</comment>
<evidence type="ECO:0000256" key="5">
    <source>
        <dbReference type="ARBA" id="ARBA00022898"/>
    </source>
</evidence>
<comment type="caution">
    <text evidence="9">The sequence shown here is derived from an EMBL/GenBank/DDBJ whole genome shotgun (WGS) entry which is preliminary data.</text>
</comment>
<reference evidence="9" key="1">
    <citation type="journal article" date="2020" name="mSystems">
        <title>Genome- and Community-Level Interaction Insights into Carbon Utilization and Element Cycling Functions of Hydrothermarchaeota in Hydrothermal Sediment.</title>
        <authorList>
            <person name="Zhou Z."/>
            <person name="Liu Y."/>
            <person name="Xu W."/>
            <person name="Pan J."/>
            <person name="Luo Z.H."/>
            <person name="Li M."/>
        </authorList>
    </citation>
    <scope>NUCLEOTIDE SEQUENCE [LARGE SCALE GENOMIC DNA]</scope>
    <source>
        <strain evidence="9">SpSt-468</strain>
    </source>
</reference>
<proteinExistence type="inferred from homology"/>
<evidence type="ECO:0000256" key="3">
    <source>
        <dbReference type="ARBA" id="ARBA00012239"/>
    </source>
</evidence>
<sequence length="400" mass="43811">MDVDSIRKDFPFIKNGRIYFDSTATSLTPDPVLNKMLEYYREYRSNVGRGIYKISQLATEEYENARKKVAGLINAKPNELVFLRNSSEGLNLVANGIGLRRGDEIVTTIQEHHSNFIIWLRAKERLGSDVKVVSCNKSGSFNLEDFDKSVTKKTKIVSVTHVSNVLGALTPIKEIAKIAHEKGSLIMVDAAQSVPHMKIDVRDLGVDFLAFSGHKMCGPTGAGGLYIKETLVENVEPLCIGGGTIDDVGVDYYKIKKGPAKFEAGTPPIAEAIGLGEAANYLSQIGMGNISDHEHRLAKMMLDGLLQIRGVRVHGPLSLENKTGIFSFNISGIDSHDVAMALDASSNIMVRSGHHCALPLMKEVLNERAGSVRASVYLYNTEEEVNTFLNALEEISKTLS</sequence>
<comment type="catalytic activity">
    <reaction evidence="6">
        <text>(sulfur carrier)-H + L-cysteine = (sulfur carrier)-SH + L-alanine</text>
        <dbReference type="Rhea" id="RHEA:43892"/>
        <dbReference type="Rhea" id="RHEA-COMP:14737"/>
        <dbReference type="Rhea" id="RHEA-COMP:14739"/>
        <dbReference type="ChEBI" id="CHEBI:29917"/>
        <dbReference type="ChEBI" id="CHEBI:35235"/>
        <dbReference type="ChEBI" id="CHEBI:57972"/>
        <dbReference type="ChEBI" id="CHEBI:64428"/>
        <dbReference type="EC" id="2.8.1.7"/>
    </reaction>
</comment>
<dbReference type="Pfam" id="PF00266">
    <property type="entry name" value="Aminotran_5"/>
    <property type="match status" value="1"/>
</dbReference>
<dbReference type="EC" id="2.8.1.7" evidence="3"/>
<dbReference type="InterPro" id="IPR000192">
    <property type="entry name" value="Aminotrans_V_dom"/>
</dbReference>
<dbReference type="InterPro" id="IPR020578">
    <property type="entry name" value="Aminotrans_V_PyrdxlP_BS"/>
</dbReference>
<dbReference type="GO" id="GO:0030170">
    <property type="term" value="F:pyridoxal phosphate binding"/>
    <property type="evidence" value="ECO:0007669"/>
    <property type="project" value="InterPro"/>
</dbReference>
<dbReference type="PANTHER" id="PTHR43586:SF8">
    <property type="entry name" value="CYSTEINE DESULFURASE 1, CHLOROPLASTIC"/>
    <property type="match status" value="1"/>
</dbReference>
<protein>
    <recommendedName>
        <fullName evidence="3">cysteine desulfurase</fullName>
        <ecNumber evidence="3">2.8.1.7</ecNumber>
    </recommendedName>
</protein>
<dbReference type="PIRSF" id="PIRSF005572">
    <property type="entry name" value="NifS"/>
    <property type="match status" value="1"/>
</dbReference>
<dbReference type="CDD" id="cd06453">
    <property type="entry name" value="SufS_like"/>
    <property type="match status" value="1"/>
</dbReference>
<dbReference type="Gene3D" id="3.40.640.10">
    <property type="entry name" value="Type I PLP-dependent aspartate aminotransferase-like (Major domain)"/>
    <property type="match status" value="1"/>
</dbReference>
<feature type="domain" description="Aminotransferase class V" evidence="8">
    <location>
        <begin position="18"/>
        <end position="388"/>
    </location>
</feature>
<dbReference type="Gene3D" id="3.90.1150.10">
    <property type="entry name" value="Aspartate Aminotransferase, domain 1"/>
    <property type="match status" value="1"/>
</dbReference>
<evidence type="ECO:0000259" key="8">
    <source>
        <dbReference type="Pfam" id="PF00266"/>
    </source>
</evidence>
<name>A0A7C3F6L1_9CREN</name>
<evidence type="ECO:0000256" key="6">
    <source>
        <dbReference type="ARBA" id="ARBA00050776"/>
    </source>
</evidence>
<dbReference type="PROSITE" id="PS00595">
    <property type="entry name" value="AA_TRANSFER_CLASS_5"/>
    <property type="match status" value="1"/>
</dbReference>
<evidence type="ECO:0000256" key="2">
    <source>
        <dbReference type="ARBA" id="ARBA00010447"/>
    </source>
</evidence>
<dbReference type="GO" id="GO:0031071">
    <property type="term" value="F:cysteine desulfurase activity"/>
    <property type="evidence" value="ECO:0007669"/>
    <property type="project" value="UniProtKB-EC"/>
</dbReference>
<evidence type="ECO:0000256" key="4">
    <source>
        <dbReference type="ARBA" id="ARBA00022679"/>
    </source>
</evidence>
<dbReference type="SUPFAM" id="SSF53383">
    <property type="entry name" value="PLP-dependent transferases"/>
    <property type="match status" value="1"/>
</dbReference>
<keyword evidence="5" id="KW-0663">Pyridoxal phosphate</keyword>
<dbReference type="PANTHER" id="PTHR43586">
    <property type="entry name" value="CYSTEINE DESULFURASE"/>
    <property type="match status" value="1"/>
</dbReference>
<dbReference type="InterPro" id="IPR016454">
    <property type="entry name" value="Cysteine_dSase"/>
</dbReference>
<dbReference type="InterPro" id="IPR015421">
    <property type="entry name" value="PyrdxlP-dep_Trfase_major"/>
</dbReference>